<proteinExistence type="predicted"/>
<feature type="transmembrane region" description="Helical" evidence="7">
    <location>
        <begin position="154"/>
        <end position="176"/>
    </location>
</feature>
<feature type="transmembrane region" description="Helical" evidence="7">
    <location>
        <begin position="62"/>
        <end position="84"/>
    </location>
</feature>
<dbReference type="Pfam" id="PF00005">
    <property type="entry name" value="ABC_tran"/>
    <property type="match status" value="1"/>
</dbReference>
<dbReference type="PROSITE" id="PS50893">
    <property type="entry name" value="ABC_TRANSPORTER_2"/>
    <property type="match status" value="1"/>
</dbReference>
<evidence type="ECO:0000256" key="4">
    <source>
        <dbReference type="ARBA" id="ARBA00022840"/>
    </source>
</evidence>
<dbReference type="InterPro" id="IPR039421">
    <property type="entry name" value="Type_1_exporter"/>
</dbReference>
<dbReference type="SMART" id="SM00382">
    <property type="entry name" value="AAA"/>
    <property type="match status" value="1"/>
</dbReference>
<dbReference type="PROSITE" id="PS50929">
    <property type="entry name" value="ABC_TM1F"/>
    <property type="match status" value="1"/>
</dbReference>
<feature type="transmembrane region" description="Helical" evidence="7">
    <location>
        <begin position="255"/>
        <end position="277"/>
    </location>
</feature>
<evidence type="ECO:0000313" key="10">
    <source>
        <dbReference type="EMBL" id="MBE1609833.1"/>
    </source>
</evidence>
<dbReference type="PANTHER" id="PTHR43394:SF1">
    <property type="entry name" value="ATP-BINDING CASSETTE SUB-FAMILY B MEMBER 10, MITOCHONDRIAL"/>
    <property type="match status" value="1"/>
</dbReference>
<evidence type="ECO:0000256" key="6">
    <source>
        <dbReference type="ARBA" id="ARBA00023136"/>
    </source>
</evidence>
<gene>
    <name evidence="10" type="ORF">HEB94_006681</name>
</gene>
<feature type="domain" description="ABC transporter" evidence="8">
    <location>
        <begin position="348"/>
        <end position="596"/>
    </location>
</feature>
<dbReference type="GO" id="GO:0005886">
    <property type="term" value="C:plasma membrane"/>
    <property type="evidence" value="ECO:0007669"/>
    <property type="project" value="UniProtKB-SubCell"/>
</dbReference>
<comment type="subcellular location">
    <subcellularLocation>
        <location evidence="1">Cell membrane</location>
        <topology evidence="1">Multi-pass membrane protein</topology>
    </subcellularLocation>
</comment>
<dbReference type="Gene3D" id="3.40.50.300">
    <property type="entry name" value="P-loop containing nucleotide triphosphate hydrolases"/>
    <property type="match status" value="1"/>
</dbReference>
<feature type="transmembrane region" description="Helical" evidence="7">
    <location>
        <begin position="289"/>
        <end position="311"/>
    </location>
</feature>
<evidence type="ECO:0000259" key="8">
    <source>
        <dbReference type="PROSITE" id="PS50893"/>
    </source>
</evidence>
<evidence type="ECO:0000256" key="3">
    <source>
        <dbReference type="ARBA" id="ARBA00022741"/>
    </source>
</evidence>
<organism evidence="10 11">
    <name type="scientific">Actinopolymorpha pittospori</name>
    <dbReference type="NCBI Taxonomy" id="648752"/>
    <lineage>
        <taxon>Bacteria</taxon>
        <taxon>Bacillati</taxon>
        <taxon>Actinomycetota</taxon>
        <taxon>Actinomycetes</taxon>
        <taxon>Propionibacteriales</taxon>
        <taxon>Actinopolymorphaceae</taxon>
        <taxon>Actinopolymorpha</taxon>
    </lineage>
</organism>
<keyword evidence="5 7" id="KW-1133">Transmembrane helix</keyword>
<dbReference type="GO" id="GO:0016887">
    <property type="term" value="F:ATP hydrolysis activity"/>
    <property type="evidence" value="ECO:0007669"/>
    <property type="project" value="InterPro"/>
</dbReference>
<evidence type="ECO:0000313" key="11">
    <source>
        <dbReference type="Proteomes" id="UP000638648"/>
    </source>
</evidence>
<dbReference type="GO" id="GO:0015421">
    <property type="term" value="F:ABC-type oligopeptide transporter activity"/>
    <property type="evidence" value="ECO:0007669"/>
    <property type="project" value="TreeGrafter"/>
</dbReference>
<dbReference type="InterPro" id="IPR036640">
    <property type="entry name" value="ABC1_TM_sf"/>
</dbReference>
<feature type="transmembrane region" description="Helical" evidence="7">
    <location>
        <begin position="30"/>
        <end position="50"/>
    </location>
</feature>
<keyword evidence="2 7" id="KW-0812">Transmembrane</keyword>
<dbReference type="RefSeq" id="WP_192753341.1">
    <property type="nucleotide sequence ID" value="NZ_BAABJL010000218.1"/>
</dbReference>
<evidence type="ECO:0000259" key="9">
    <source>
        <dbReference type="PROSITE" id="PS50929"/>
    </source>
</evidence>
<dbReference type="PANTHER" id="PTHR43394">
    <property type="entry name" value="ATP-DEPENDENT PERMEASE MDL1, MITOCHONDRIAL"/>
    <property type="match status" value="1"/>
</dbReference>
<dbReference type="InterPro" id="IPR027417">
    <property type="entry name" value="P-loop_NTPase"/>
</dbReference>
<dbReference type="SUPFAM" id="SSF90123">
    <property type="entry name" value="ABC transporter transmembrane region"/>
    <property type="match status" value="1"/>
</dbReference>
<comment type="caution">
    <text evidence="10">The sequence shown here is derived from an EMBL/GenBank/DDBJ whole genome shotgun (WGS) entry which is preliminary data.</text>
</comment>
<evidence type="ECO:0000256" key="2">
    <source>
        <dbReference type="ARBA" id="ARBA00022692"/>
    </source>
</evidence>
<dbReference type="PROSITE" id="PS00211">
    <property type="entry name" value="ABC_TRANSPORTER_1"/>
    <property type="match status" value="1"/>
</dbReference>
<dbReference type="InterPro" id="IPR003593">
    <property type="entry name" value="AAA+_ATPase"/>
</dbReference>
<evidence type="ECO:0000256" key="1">
    <source>
        <dbReference type="ARBA" id="ARBA00004651"/>
    </source>
</evidence>
<dbReference type="InterPro" id="IPR011527">
    <property type="entry name" value="ABC1_TM_dom"/>
</dbReference>
<protein>
    <submittedName>
        <fullName evidence="10">ATP-binding cassette subfamily B protein</fullName>
    </submittedName>
</protein>
<dbReference type="Proteomes" id="UP000638648">
    <property type="component" value="Unassembled WGS sequence"/>
</dbReference>
<evidence type="ECO:0000256" key="5">
    <source>
        <dbReference type="ARBA" id="ARBA00022989"/>
    </source>
</evidence>
<sequence>MSDRPPVVSRLRATGVLLQIAWNTDRPRTVAAFVLLGSEAVTAALFAWWLKLLLDALTPINTAQIVAATCGMAAAIAVAAALNYTGQRVQIALRDRTLAQVDERLVRLVGATPTLEIHETPEYLDQLHALNRESWHLGHAIPGLLNMFATGIRIIIAAILLAGVSPLLLLLPLFAIPTLALSSKTGALFELGNDRAAAPARLAHHLYELATNPAPAKEVRLFRLADELTARFHRTEVEIQRIHRRVNLTGQALTLLGRVIFMVGYFAAIAYVVTLAVQGRASIGDAGLTAVLAGQVLTLVTGSADLIQLAFRSLATVARFVYLTDFARQHTLDVDARTTPPRRLDDGIELEHVSYRYPASDHDALHDVSLRLPAGATVAIVGDNGAGKSTLVKLLAGLYPPSSGRVTIDGTDLTHLNPDQWRRHISAAFQDHARFEFLLLETVGIGDLATRDDPVAVRAALDRAGAADLPAGLPAGIDTQLGPNWPAGIDLSGGQWQKLALGRAMMRTQPLLLLLDEPTAAIDADTEHQLFQQWTAAAAKLRHAVGAITILVSHRFSTVRMADHIVVLNSDGTIAETGSHTELLQRHGTYAELFELQARTYR</sequence>
<dbReference type="Gene3D" id="1.20.1560.10">
    <property type="entry name" value="ABC transporter type 1, transmembrane domain"/>
    <property type="match status" value="1"/>
</dbReference>
<dbReference type="GO" id="GO:0005524">
    <property type="term" value="F:ATP binding"/>
    <property type="evidence" value="ECO:0007669"/>
    <property type="project" value="UniProtKB-KW"/>
</dbReference>
<keyword evidence="4 10" id="KW-0067">ATP-binding</keyword>
<dbReference type="AlphaFoldDB" id="A0A927N2M9"/>
<keyword evidence="11" id="KW-1185">Reference proteome</keyword>
<keyword evidence="3" id="KW-0547">Nucleotide-binding</keyword>
<dbReference type="InterPro" id="IPR003439">
    <property type="entry name" value="ABC_transporter-like_ATP-bd"/>
</dbReference>
<feature type="domain" description="ABC transmembrane type-1" evidence="9">
    <location>
        <begin position="30"/>
        <end position="307"/>
    </location>
</feature>
<evidence type="ECO:0000256" key="7">
    <source>
        <dbReference type="SAM" id="Phobius"/>
    </source>
</evidence>
<reference evidence="10" key="1">
    <citation type="submission" date="2020-10" db="EMBL/GenBank/DDBJ databases">
        <title>Sequencing the genomes of 1000 actinobacteria strains.</title>
        <authorList>
            <person name="Klenk H.-P."/>
        </authorList>
    </citation>
    <scope>NUCLEOTIDE SEQUENCE</scope>
    <source>
        <strain evidence="10">DSM 45354</strain>
    </source>
</reference>
<keyword evidence="6 7" id="KW-0472">Membrane</keyword>
<dbReference type="SUPFAM" id="SSF52540">
    <property type="entry name" value="P-loop containing nucleoside triphosphate hydrolases"/>
    <property type="match status" value="1"/>
</dbReference>
<accession>A0A927N2M9</accession>
<dbReference type="EMBL" id="JADBEM010000001">
    <property type="protein sequence ID" value="MBE1609833.1"/>
    <property type="molecule type" value="Genomic_DNA"/>
</dbReference>
<name>A0A927N2M9_9ACTN</name>
<dbReference type="InterPro" id="IPR017871">
    <property type="entry name" value="ABC_transporter-like_CS"/>
</dbReference>